<keyword evidence="3" id="KW-1185">Reference proteome</keyword>
<name>A0A1L3MG03_9MICO</name>
<feature type="transmembrane region" description="Helical" evidence="1">
    <location>
        <begin position="36"/>
        <end position="57"/>
    </location>
</feature>
<dbReference type="AlphaFoldDB" id="A0A1L3MG03"/>
<protein>
    <submittedName>
        <fullName evidence="2">Uncharacterized protein</fullName>
    </submittedName>
</protein>
<gene>
    <name evidence="2" type="ORF">ASJ30_07120</name>
</gene>
<evidence type="ECO:0000313" key="3">
    <source>
        <dbReference type="Proteomes" id="UP000182938"/>
    </source>
</evidence>
<evidence type="ECO:0000256" key="1">
    <source>
        <dbReference type="SAM" id="Phobius"/>
    </source>
</evidence>
<keyword evidence="1" id="KW-0812">Transmembrane</keyword>
<dbReference type="KEGG" id="jte:ASJ30_07120"/>
<keyword evidence="1" id="KW-0472">Membrane</keyword>
<accession>A0A1L3MG03</accession>
<keyword evidence="1" id="KW-1133">Transmembrane helix</keyword>
<sequence length="207" mass="21918">MVRSYRMTPATFDIAVAVVVSFAPCAALLSEGGRERWAWAGFGSLVVGTLAVAWNVWSTSSTLHLHAHGVALRRIGERHDIPYGSIHPASIATYSDISGVVSVVGRVVPHAWHIHPTSTGAISFVGPSPGAVRGPGFTPPPAPGDGFVLFASRHAEEIAQELRVALVAHGLPQHLAWWSASAGPLKPGGLVSTARDEMPGYRADWRP</sequence>
<dbReference type="EMBL" id="CP013290">
    <property type="protein sequence ID" value="APH01343.1"/>
    <property type="molecule type" value="Genomic_DNA"/>
</dbReference>
<proteinExistence type="predicted"/>
<organism evidence="2 3">
    <name type="scientific">Janibacter indicus</name>
    <dbReference type="NCBI Taxonomy" id="857417"/>
    <lineage>
        <taxon>Bacteria</taxon>
        <taxon>Bacillati</taxon>
        <taxon>Actinomycetota</taxon>
        <taxon>Actinomycetes</taxon>
        <taxon>Micrococcales</taxon>
        <taxon>Intrasporangiaceae</taxon>
        <taxon>Janibacter</taxon>
    </lineage>
</organism>
<feature type="transmembrane region" description="Helical" evidence="1">
    <location>
        <begin position="12"/>
        <end position="30"/>
    </location>
</feature>
<evidence type="ECO:0000313" key="2">
    <source>
        <dbReference type="EMBL" id="APH01343.1"/>
    </source>
</evidence>
<reference evidence="2 3" key="1">
    <citation type="submission" date="2015-11" db="EMBL/GenBank/DDBJ databases">
        <authorList>
            <person name="Zhang Y."/>
            <person name="Guo Z."/>
        </authorList>
    </citation>
    <scope>NUCLEOTIDE SEQUENCE [LARGE SCALE GENOMIC DNA]</scope>
    <source>
        <strain evidence="2 3">YFY001</strain>
    </source>
</reference>
<dbReference type="Proteomes" id="UP000182938">
    <property type="component" value="Chromosome"/>
</dbReference>